<reference evidence="2" key="1">
    <citation type="journal article" date="2019" name="Int. J. Syst. Evol. Microbiol.">
        <title>The Global Catalogue of Microorganisms (GCM) 10K type strain sequencing project: providing services to taxonomists for standard genome sequencing and annotation.</title>
        <authorList>
            <consortium name="The Broad Institute Genomics Platform"/>
            <consortium name="The Broad Institute Genome Sequencing Center for Infectious Disease"/>
            <person name="Wu L."/>
            <person name="Ma J."/>
        </authorList>
    </citation>
    <scope>NUCLEOTIDE SEQUENCE [LARGE SCALE GENOMIC DNA]</scope>
    <source>
        <strain evidence="2">CCM 8702</strain>
    </source>
</reference>
<evidence type="ECO:0000313" key="2">
    <source>
        <dbReference type="Proteomes" id="UP000605427"/>
    </source>
</evidence>
<keyword evidence="2" id="KW-1185">Reference proteome</keyword>
<comment type="caution">
    <text evidence="1">The sequence shown here is derived from an EMBL/GenBank/DDBJ whole genome shotgun (WGS) entry which is preliminary data.</text>
</comment>
<gene>
    <name evidence="1" type="ORF">GCM10007362_13330</name>
</gene>
<dbReference type="EMBL" id="BMDD01000001">
    <property type="protein sequence ID" value="GGH73833.1"/>
    <property type="molecule type" value="Genomic_DNA"/>
</dbReference>
<name>A0ABQ1ZQR6_9BACL</name>
<sequence length="63" mass="7096">MQTFAFSAAGDGKEQSLHHFARVRFISYRLLAAWNKTRPITYNGSTYLPMHASDKMFAAGSLK</sequence>
<dbReference type="Proteomes" id="UP000605427">
    <property type="component" value="Unassembled WGS sequence"/>
</dbReference>
<protein>
    <submittedName>
        <fullName evidence="1">Uncharacterized protein</fullName>
    </submittedName>
</protein>
<accession>A0ABQ1ZQR6</accession>
<evidence type="ECO:0000313" key="1">
    <source>
        <dbReference type="EMBL" id="GGH73833.1"/>
    </source>
</evidence>
<organism evidence="1 2">
    <name type="scientific">Saccharibacillus endophyticus</name>
    <dbReference type="NCBI Taxonomy" id="2060666"/>
    <lineage>
        <taxon>Bacteria</taxon>
        <taxon>Bacillati</taxon>
        <taxon>Bacillota</taxon>
        <taxon>Bacilli</taxon>
        <taxon>Bacillales</taxon>
        <taxon>Paenibacillaceae</taxon>
        <taxon>Saccharibacillus</taxon>
    </lineage>
</organism>
<proteinExistence type="predicted"/>